<sequence length="49" mass="5730">MGLDPWSKTAAHRVCWVCLCRKEVGGSSQKKKWEDEVMYCISFNNRHDV</sequence>
<protein>
    <submittedName>
        <fullName evidence="1">Uncharacterized protein</fullName>
    </submittedName>
</protein>
<dbReference type="AlphaFoldDB" id="A0A921QB59"/>
<gene>
    <name evidence="1" type="ORF">BDA96_09G178300</name>
</gene>
<comment type="caution">
    <text evidence="1">The sequence shown here is derived from an EMBL/GenBank/DDBJ whole genome shotgun (WGS) entry which is preliminary data.</text>
</comment>
<reference evidence="1" key="2">
    <citation type="submission" date="2020-10" db="EMBL/GenBank/DDBJ databases">
        <authorList>
            <person name="Cooper E.A."/>
            <person name="Brenton Z.W."/>
            <person name="Flinn B.S."/>
            <person name="Jenkins J."/>
            <person name="Shu S."/>
            <person name="Flowers D."/>
            <person name="Luo F."/>
            <person name="Wang Y."/>
            <person name="Xia P."/>
            <person name="Barry K."/>
            <person name="Daum C."/>
            <person name="Lipzen A."/>
            <person name="Yoshinaga Y."/>
            <person name="Schmutz J."/>
            <person name="Saski C."/>
            <person name="Vermerris W."/>
            <person name="Kresovich S."/>
        </authorList>
    </citation>
    <scope>NUCLEOTIDE SEQUENCE</scope>
</reference>
<reference evidence="1" key="1">
    <citation type="journal article" date="2019" name="BMC Genomics">
        <title>A new reference genome for Sorghum bicolor reveals high levels of sequence similarity between sweet and grain genotypes: implications for the genetics of sugar metabolism.</title>
        <authorList>
            <person name="Cooper E.A."/>
            <person name="Brenton Z.W."/>
            <person name="Flinn B.S."/>
            <person name="Jenkins J."/>
            <person name="Shu S."/>
            <person name="Flowers D."/>
            <person name="Luo F."/>
            <person name="Wang Y."/>
            <person name="Xia P."/>
            <person name="Barry K."/>
            <person name="Daum C."/>
            <person name="Lipzen A."/>
            <person name="Yoshinaga Y."/>
            <person name="Schmutz J."/>
            <person name="Saski C."/>
            <person name="Vermerris W."/>
            <person name="Kresovich S."/>
        </authorList>
    </citation>
    <scope>NUCLEOTIDE SEQUENCE</scope>
</reference>
<name>A0A921QB59_SORBI</name>
<dbReference type="Proteomes" id="UP000807115">
    <property type="component" value="Chromosome 9"/>
</dbReference>
<evidence type="ECO:0000313" key="1">
    <source>
        <dbReference type="EMBL" id="KAG0518468.1"/>
    </source>
</evidence>
<proteinExistence type="predicted"/>
<dbReference type="EMBL" id="CM027688">
    <property type="protein sequence ID" value="KAG0518468.1"/>
    <property type="molecule type" value="Genomic_DNA"/>
</dbReference>
<organism evidence="1 2">
    <name type="scientific">Sorghum bicolor</name>
    <name type="common">Sorghum</name>
    <name type="synonym">Sorghum vulgare</name>
    <dbReference type="NCBI Taxonomy" id="4558"/>
    <lineage>
        <taxon>Eukaryota</taxon>
        <taxon>Viridiplantae</taxon>
        <taxon>Streptophyta</taxon>
        <taxon>Embryophyta</taxon>
        <taxon>Tracheophyta</taxon>
        <taxon>Spermatophyta</taxon>
        <taxon>Magnoliopsida</taxon>
        <taxon>Liliopsida</taxon>
        <taxon>Poales</taxon>
        <taxon>Poaceae</taxon>
        <taxon>PACMAD clade</taxon>
        <taxon>Panicoideae</taxon>
        <taxon>Andropogonodae</taxon>
        <taxon>Andropogoneae</taxon>
        <taxon>Sorghinae</taxon>
        <taxon>Sorghum</taxon>
    </lineage>
</organism>
<evidence type="ECO:0000313" key="2">
    <source>
        <dbReference type="Proteomes" id="UP000807115"/>
    </source>
</evidence>
<accession>A0A921QB59</accession>